<dbReference type="Proteomes" id="UP000266305">
    <property type="component" value="Unassembled WGS sequence"/>
</dbReference>
<comment type="caution">
    <text evidence="1">The sequence shown here is derived from an EMBL/GenBank/DDBJ whole genome shotgun (WGS) entry which is preliminary data.</text>
</comment>
<organism evidence="1 2">
    <name type="scientific">Cereibacter sphaeroides</name>
    <name type="common">Rhodobacter sphaeroides</name>
    <dbReference type="NCBI Taxonomy" id="1063"/>
    <lineage>
        <taxon>Bacteria</taxon>
        <taxon>Pseudomonadati</taxon>
        <taxon>Pseudomonadota</taxon>
        <taxon>Alphaproteobacteria</taxon>
        <taxon>Rhodobacterales</taxon>
        <taxon>Paracoccaceae</taxon>
        <taxon>Cereibacter</taxon>
    </lineage>
</organism>
<gene>
    <name evidence="1" type="ORF">D1114_07050</name>
</gene>
<accession>A0AAX1UNM0</accession>
<dbReference type="Pfam" id="PF06199">
    <property type="entry name" value="Phage_tail_2"/>
    <property type="match status" value="1"/>
</dbReference>
<dbReference type="AlphaFoldDB" id="A0AAX1UNM0"/>
<name>A0AAX1UNM0_CERSP</name>
<reference evidence="1 2" key="1">
    <citation type="submission" date="2018-08" db="EMBL/GenBank/DDBJ databases">
        <title>Draft genome sequence of Rhodobacter sphaeroides FY.</title>
        <authorList>
            <person name="Rayyan A."/>
            <person name="Meyer T.E."/>
            <person name="Kyndt J.A."/>
        </authorList>
    </citation>
    <scope>NUCLEOTIDE SEQUENCE [LARGE SCALE GENOMIC DNA]</scope>
    <source>
        <strain evidence="1 2">FY</strain>
    </source>
</reference>
<proteinExistence type="predicted"/>
<dbReference type="InterPro" id="IPR011855">
    <property type="entry name" value="Phgtail_TP901_1"/>
</dbReference>
<evidence type="ECO:0008006" key="3">
    <source>
        <dbReference type="Google" id="ProtNLM"/>
    </source>
</evidence>
<sequence>MAYATTSSFAKTTLGVQFTTGTFVNICGITQWSYSETTQLDETEVPDCADLDKPFQIERSVRSVGAQASCSGVWALASHQKMLEWARSGLTKPVKISFLVAQTSGAATDTVALTGDAYLTNLSFEVTKGQKVSASFELVFDGLPVPTLKGA</sequence>
<dbReference type="EMBL" id="QWGP01000005">
    <property type="protein sequence ID" value="RHZ96461.1"/>
    <property type="molecule type" value="Genomic_DNA"/>
</dbReference>
<evidence type="ECO:0000313" key="2">
    <source>
        <dbReference type="Proteomes" id="UP000266305"/>
    </source>
</evidence>
<dbReference type="RefSeq" id="WP_118999688.1">
    <property type="nucleotide sequence ID" value="NZ_QWGP01000005.1"/>
</dbReference>
<evidence type="ECO:0000313" key="1">
    <source>
        <dbReference type="EMBL" id="RHZ96461.1"/>
    </source>
</evidence>
<protein>
    <recommendedName>
        <fullName evidence="3">Phage tail protein</fullName>
    </recommendedName>
</protein>